<dbReference type="EMBL" id="QNRK01000003">
    <property type="protein sequence ID" value="RBP17230.1"/>
    <property type="molecule type" value="Genomic_DNA"/>
</dbReference>
<evidence type="ECO:0000313" key="2">
    <source>
        <dbReference type="EMBL" id="RBP17230.1"/>
    </source>
</evidence>
<feature type="transmembrane region" description="Helical" evidence="1">
    <location>
        <begin position="136"/>
        <end position="161"/>
    </location>
</feature>
<evidence type="ECO:0000256" key="1">
    <source>
        <dbReference type="SAM" id="Phobius"/>
    </source>
</evidence>
<sequence>MTVRSTGTGPAGPTEAPARGLKEKAAEEFRRFLVLFVYLWVLFGVFALNQGIVMREQGIGWTWQGLAFVNALVFAKVMMLFEMVDPGRWLRRRPLIYPILYEAFLLTLMFLVVHVIETVIAGLVHGKTIGESLPSIGGGGLAGLLSVSVIVFLALTPFFAVRNLSFALGADTLVALLFKEPQDEGRR</sequence>
<feature type="transmembrane region" description="Helical" evidence="1">
    <location>
        <begin position="95"/>
        <end position="116"/>
    </location>
</feature>
<feature type="transmembrane region" description="Helical" evidence="1">
    <location>
        <begin position="61"/>
        <end position="83"/>
    </location>
</feature>
<feature type="transmembrane region" description="Helical" evidence="1">
    <location>
        <begin position="32"/>
        <end position="49"/>
    </location>
</feature>
<dbReference type="AlphaFoldDB" id="A0A366FT66"/>
<accession>A0A366FT66</accession>
<reference evidence="2 3" key="1">
    <citation type="submission" date="2018-06" db="EMBL/GenBank/DDBJ databases">
        <title>Genomic Encyclopedia of Type Strains, Phase IV (KMG-IV): sequencing the most valuable type-strain genomes for metagenomic binning, comparative biology and taxonomic classification.</title>
        <authorList>
            <person name="Goeker M."/>
        </authorList>
    </citation>
    <scope>NUCLEOTIDE SEQUENCE [LARGE SCALE GENOMIC DNA]</scope>
    <source>
        <strain evidence="2 3">DSM 24875</strain>
    </source>
</reference>
<comment type="caution">
    <text evidence="2">The sequence shown here is derived from an EMBL/GenBank/DDBJ whole genome shotgun (WGS) entry which is preliminary data.</text>
</comment>
<proteinExistence type="predicted"/>
<protein>
    <submittedName>
        <fullName evidence="2">Uncharacterized protein</fullName>
    </submittedName>
</protein>
<keyword evidence="1" id="KW-0812">Transmembrane</keyword>
<name>A0A366FT66_9HYPH</name>
<keyword evidence="1" id="KW-1133">Transmembrane helix</keyword>
<keyword evidence="3" id="KW-1185">Reference proteome</keyword>
<dbReference type="Proteomes" id="UP000253529">
    <property type="component" value="Unassembled WGS sequence"/>
</dbReference>
<evidence type="ECO:0000313" key="3">
    <source>
        <dbReference type="Proteomes" id="UP000253529"/>
    </source>
</evidence>
<keyword evidence="1" id="KW-0472">Membrane</keyword>
<organism evidence="2 3">
    <name type="scientific">Roseiarcus fermentans</name>
    <dbReference type="NCBI Taxonomy" id="1473586"/>
    <lineage>
        <taxon>Bacteria</taxon>
        <taxon>Pseudomonadati</taxon>
        <taxon>Pseudomonadota</taxon>
        <taxon>Alphaproteobacteria</taxon>
        <taxon>Hyphomicrobiales</taxon>
        <taxon>Roseiarcaceae</taxon>
        <taxon>Roseiarcus</taxon>
    </lineage>
</organism>
<gene>
    <name evidence="2" type="ORF">DFR50_103115</name>
</gene>
<dbReference type="RefSeq" id="WP_147262648.1">
    <property type="nucleotide sequence ID" value="NZ_QNRK01000003.1"/>
</dbReference>
<dbReference type="OrthoDB" id="7988398at2"/>